<accession>A0AA42AWN6</accession>
<comment type="caution">
    <text evidence="1">The sequence shown here is derived from an EMBL/GenBank/DDBJ whole genome shotgun (WGS) entry which is preliminary data.</text>
</comment>
<name>A0AA42AWN6_PAPNU</name>
<dbReference type="Proteomes" id="UP001177140">
    <property type="component" value="Unassembled WGS sequence"/>
</dbReference>
<evidence type="ECO:0000313" key="2">
    <source>
        <dbReference type="Proteomes" id="UP001177140"/>
    </source>
</evidence>
<sequence>MAIAEASVRLITTTTEEDESTEVVPTRIREEGRKYCCAKCYNSHGRVTHVALERAVTFERIPFVSGPTGRAGGHGQPFYTNRDYGINSCHVEVGILDHPARIREFNVVCNFCGEVFGWHYTARRDNCRSQVYWSDTLMDREKVVLLDEEENEIARDDVSEFPRMTCSVKKCSGSKYKRIIKVNQVVA</sequence>
<reference evidence="1" key="1">
    <citation type="submission" date="2022-03" db="EMBL/GenBank/DDBJ databases">
        <title>A functionally conserved STORR gene fusion in Papaver species that diverged 16.8 million years ago.</title>
        <authorList>
            <person name="Catania T."/>
        </authorList>
    </citation>
    <scope>NUCLEOTIDE SEQUENCE</scope>
    <source>
        <strain evidence="1">S-191538</strain>
    </source>
</reference>
<gene>
    <name evidence="1" type="ORF">MKW94_005885</name>
</gene>
<proteinExistence type="predicted"/>
<dbReference type="EMBL" id="JAJJMA010237702">
    <property type="protein sequence ID" value="MCL7042645.1"/>
    <property type="molecule type" value="Genomic_DNA"/>
</dbReference>
<evidence type="ECO:0000313" key="1">
    <source>
        <dbReference type="EMBL" id="MCL7042645.1"/>
    </source>
</evidence>
<dbReference type="AlphaFoldDB" id="A0AA42AWN6"/>
<organism evidence="1 2">
    <name type="scientific">Papaver nudicaule</name>
    <name type="common">Iceland poppy</name>
    <dbReference type="NCBI Taxonomy" id="74823"/>
    <lineage>
        <taxon>Eukaryota</taxon>
        <taxon>Viridiplantae</taxon>
        <taxon>Streptophyta</taxon>
        <taxon>Embryophyta</taxon>
        <taxon>Tracheophyta</taxon>
        <taxon>Spermatophyta</taxon>
        <taxon>Magnoliopsida</taxon>
        <taxon>Ranunculales</taxon>
        <taxon>Papaveraceae</taxon>
        <taxon>Papaveroideae</taxon>
        <taxon>Papaver</taxon>
    </lineage>
</organism>
<keyword evidence="2" id="KW-1185">Reference proteome</keyword>
<protein>
    <submittedName>
        <fullName evidence="1">Uncharacterized protein</fullName>
    </submittedName>
</protein>